<dbReference type="KEGG" id="scac:106089145"/>
<keyword evidence="3 4" id="KW-0687">Ribonucleoprotein</keyword>
<dbReference type="EnsemblMetazoa" id="SCAU004605-RA">
    <property type="protein sequence ID" value="SCAU004605-PA"/>
    <property type="gene ID" value="SCAU004605"/>
</dbReference>
<gene>
    <name evidence="6" type="primary">106089145</name>
</gene>
<evidence type="ECO:0000256" key="1">
    <source>
        <dbReference type="ARBA" id="ARBA00022490"/>
    </source>
</evidence>
<dbReference type="GO" id="GO:0003735">
    <property type="term" value="F:structural constituent of ribosome"/>
    <property type="evidence" value="ECO:0007669"/>
    <property type="project" value="UniProtKB-UniRule"/>
</dbReference>
<evidence type="ECO:0000313" key="6">
    <source>
        <dbReference type="EnsemblMetazoa" id="SCAU004605-PA"/>
    </source>
</evidence>
<organism evidence="6 7">
    <name type="scientific">Stomoxys calcitrans</name>
    <name type="common">Stable fly</name>
    <name type="synonym">Conops calcitrans</name>
    <dbReference type="NCBI Taxonomy" id="35570"/>
    <lineage>
        <taxon>Eukaryota</taxon>
        <taxon>Metazoa</taxon>
        <taxon>Ecdysozoa</taxon>
        <taxon>Arthropoda</taxon>
        <taxon>Hexapoda</taxon>
        <taxon>Insecta</taxon>
        <taxon>Pterygota</taxon>
        <taxon>Neoptera</taxon>
        <taxon>Endopterygota</taxon>
        <taxon>Diptera</taxon>
        <taxon>Brachycera</taxon>
        <taxon>Muscomorpha</taxon>
        <taxon>Muscoidea</taxon>
        <taxon>Muscidae</taxon>
        <taxon>Stomoxys</taxon>
    </lineage>
</organism>
<dbReference type="STRING" id="35570.A0A1I8P3X3"/>
<protein>
    <recommendedName>
        <fullName evidence="4">Small ribosomal subunit protein eS1</fullName>
    </recommendedName>
</protein>
<evidence type="ECO:0000256" key="3">
    <source>
        <dbReference type="ARBA" id="ARBA00023274"/>
    </source>
</evidence>
<keyword evidence="2 4" id="KW-0689">Ribosomal protein</keyword>
<evidence type="ECO:0000256" key="2">
    <source>
        <dbReference type="ARBA" id="ARBA00022980"/>
    </source>
</evidence>
<proteinExistence type="inferred from homology"/>
<comment type="similarity">
    <text evidence="4">Belongs to the eukaryotic ribosomal protein eS1 family.</text>
</comment>
<evidence type="ECO:0000256" key="4">
    <source>
        <dbReference type="HAMAP-Rule" id="MF_03122"/>
    </source>
</evidence>
<dbReference type="GO" id="GO:0022627">
    <property type="term" value="C:cytosolic small ribosomal subunit"/>
    <property type="evidence" value="ECO:0007669"/>
    <property type="project" value="UniProtKB-UniRule"/>
</dbReference>
<dbReference type="VEuPathDB" id="VectorBase:SCAU004605"/>
<dbReference type="Proteomes" id="UP000095300">
    <property type="component" value="Unassembled WGS sequence"/>
</dbReference>
<dbReference type="SMART" id="SM01397">
    <property type="entry name" value="Ribosomal_S3Ae"/>
    <property type="match status" value="1"/>
</dbReference>
<comment type="subunit">
    <text evidence="4">Component of the small ribosomal subunit. Mature ribosomes consist of a small (40S) and a large (60S) subunit. The 40S subunit contains about 33 different proteins and 1 molecule of RNA (18S). The 60S subunit contains about 49 different proteins and 3 molecules of RNA (28S, 5.8S and 5S).</text>
</comment>
<comment type="subcellular location">
    <subcellularLocation>
        <location evidence="4">Cytoplasm</location>
    </subcellularLocation>
</comment>
<dbReference type="Pfam" id="PF01015">
    <property type="entry name" value="Ribosomal_S3Ae"/>
    <property type="match status" value="1"/>
</dbReference>
<keyword evidence="1 4" id="KW-0963">Cytoplasm</keyword>
<keyword evidence="7" id="KW-1185">Reference proteome</keyword>
<dbReference type="OrthoDB" id="9834376at2759"/>
<evidence type="ECO:0000313" key="7">
    <source>
        <dbReference type="Proteomes" id="UP000095300"/>
    </source>
</evidence>
<dbReference type="PANTHER" id="PTHR11830">
    <property type="entry name" value="40S RIBOSOMAL PROTEIN S3A"/>
    <property type="match status" value="1"/>
</dbReference>
<name>A0A1I8P3X3_STOCA</name>
<evidence type="ECO:0000256" key="5">
    <source>
        <dbReference type="SAM" id="MobiDB-lite"/>
    </source>
</evidence>
<dbReference type="InterPro" id="IPR027500">
    <property type="entry name" value="Ribosomal_eS1_euk"/>
</dbReference>
<dbReference type="AlphaFoldDB" id="A0A1I8P3X3"/>
<reference evidence="6" key="1">
    <citation type="submission" date="2020-05" db="UniProtKB">
        <authorList>
            <consortium name="EnsemblMetazoa"/>
        </authorList>
    </citation>
    <scope>IDENTIFICATION</scope>
    <source>
        <strain evidence="6">USDA</strain>
    </source>
</reference>
<accession>A0A1I8P3X3</accession>
<dbReference type="HAMAP" id="MF_03122">
    <property type="entry name" value="Ribosomal_eS1_euk"/>
    <property type="match status" value="1"/>
</dbReference>
<dbReference type="InterPro" id="IPR001593">
    <property type="entry name" value="Ribosomal_eS1"/>
</dbReference>
<sequence>MAVGKNKGLSKGGKKGGKKKVVDPFSRKDWYDVKAPNMFVVRQIGKTLVNRTQGQRIASDYLKGRVFEVALGDLQKDNDSERSFRKFRLIAEDVQDRNILCNFHGMDLTTDKYRSMVKKWQTLIEGIVEAKTTDGYLLRVFCIGFTAKDQQSQRKTCYAQHSQVRKIRVKMHEIITDEVTKSDLKQLVGKLALDSIAKDIEKKCQRIYPLHDVYIRKVKVLKKPRFDLSKLLELHGDGGSKSTEAVVSAEGAVIDRPEGYEPPVQESV</sequence>
<feature type="region of interest" description="Disordered" evidence="5">
    <location>
        <begin position="1"/>
        <end position="21"/>
    </location>
</feature>
<dbReference type="GO" id="GO:0006412">
    <property type="term" value="P:translation"/>
    <property type="evidence" value="ECO:0007669"/>
    <property type="project" value="UniProtKB-UniRule"/>
</dbReference>
<feature type="initiator methionine" description="Removed" evidence="4">
    <location>
        <position position="1"/>
    </location>
</feature>